<dbReference type="PRINTS" id="PR00411">
    <property type="entry name" value="PNDRDTASEI"/>
</dbReference>
<dbReference type="AlphaFoldDB" id="A0A916Z0H8"/>
<reference evidence="6" key="2">
    <citation type="submission" date="2020-09" db="EMBL/GenBank/DDBJ databases">
        <authorList>
            <person name="Sun Q."/>
            <person name="Zhou Y."/>
        </authorList>
    </citation>
    <scope>NUCLEOTIDE SEQUENCE</scope>
    <source>
        <strain evidence="6">CGMCC 1.15958</strain>
    </source>
</reference>
<dbReference type="Pfam" id="PF07992">
    <property type="entry name" value="Pyr_redox_2"/>
    <property type="match status" value="1"/>
</dbReference>
<comment type="caution">
    <text evidence="6">The sequence shown here is derived from an EMBL/GenBank/DDBJ whole genome shotgun (WGS) entry which is preliminary data.</text>
</comment>
<dbReference type="RefSeq" id="WP_188768210.1">
    <property type="nucleotide sequence ID" value="NZ_BMKK01000008.1"/>
</dbReference>
<proteinExistence type="inferred from homology"/>
<evidence type="ECO:0000256" key="4">
    <source>
        <dbReference type="ARBA" id="ARBA00022827"/>
    </source>
</evidence>
<organism evidence="6 7">
    <name type="scientific">Emticicia aquatilis</name>
    <dbReference type="NCBI Taxonomy" id="1537369"/>
    <lineage>
        <taxon>Bacteria</taxon>
        <taxon>Pseudomonadati</taxon>
        <taxon>Bacteroidota</taxon>
        <taxon>Cytophagia</taxon>
        <taxon>Cytophagales</taxon>
        <taxon>Leadbetterellaceae</taxon>
        <taxon>Emticicia</taxon>
    </lineage>
</organism>
<dbReference type="Proteomes" id="UP000609064">
    <property type="component" value="Unassembled WGS sequence"/>
</dbReference>
<accession>A0A916Z0H8</accession>
<keyword evidence="7" id="KW-1185">Reference proteome</keyword>
<dbReference type="PANTHER" id="PTHR43429:SF3">
    <property type="entry name" value="NITRITE REDUCTASE [NAD(P)H]"/>
    <property type="match status" value="1"/>
</dbReference>
<gene>
    <name evidence="6" type="ORF">GCM10011514_37430</name>
</gene>
<evidence type="ECO:0000313" key="6">
    <source>
        <dbReference type="EMBL" id="GGD69875.1"/>
    </source>
</evidence>
<dbReference type="InterPro" id="IPR036188">
    <property type="entry name" value="FAD/NAD-bd_sf"/>
</dbReference>
<dbReference type="InterPro" id="IPR023753">
    <property type="entry name" value="FAD/NAD-binding_dom"/>
</dbReference>
<feature type="domain" description="FAD/NAD(P)-binding" evidence="5">
    <location>
        <begin position="3"/>
        <end position="313"/>
    </location>
</feature>
<dbReference type="SUPFAM" id="SSF51905">
    <property type="entry name" value="FAD/NAD(P)-binding domain"/>
    <property type="match status" value="1"/>
</dbReference>
<evidence type="ECO:0000313" key="7">
    <source>
        <dbReference type="Proteomes" id="UP000609064"/>
    </source>
</evidence>
<evidence type="ECO:0000256" key="3">
    <source>
        <dbReference type="ARBA" id="ARBA00022630"/>
    </source>
</evidence>
<dbReference type="InterPro" id="IPR050260">
    <property type="entry name" value="FAD-bd_OxRdtase"/>
</dbReference>
<dbReference type="PANTHER" id="PTHR43429">
    <property type="entry name" value="PYRIDINE NUCLEOTIDE-DISULFIDE OXIDOREDUCTASE DOMAIN-CONTAINING"/>
    <property type="match status" value="1"/>
</dbReference>
<dbReference type="GO" id="GO:0016491">
    <property type="term" value="F:oxidoreductase activity"/>
    <property type="evidence" value="ECO:0007669"/>
    <property type="project" value="InterPro"/>
</dbReference>
<evidence type="ECO:0000256" key="1">
    <source>
        <dbReference type="ARBA" id="ARBA00001974"/>
    </source>
</evidence>
<keyword evidence="4" id="KW-0274">FAD</keyword>
<dbReference type="EMBL" id="BMKK01000008">
    <property type="protein sequence ID" value="GGD69875.1"/>
    <property type="molecule type" value="Genomic_DNA"/>
</dbReference>
<reference evidence="6" key="1">
    <citation type="journal article" date="2014" name="Int. J. Syst. Evol. Microbiol.">
        <title>Complete genome sequence of Corynebacterium casei LMG S-19264T (=DSM 44701T), isolated from a smear-ripened cheese.</title>
        <authorList>
            <consortium name="US DOE Joint Genome Institute (JGI-PGF)"/>
            <person name="Walter F."/>
            <person name="Albersmeier A."/>
            <person name="Kalinowski J."/>
            <person name="Ruckert C."/>
        </authorList>
    </citation>
    <scope>NUCLEOTIDE SEQUENCE</scope>
    <source>
        <strain evidence="6">CGMCC 1.15958</strain>
    </source>
</reference>
<name>A0A916Z0H8_9BACT</name>
<dbReference type="PRINTS" id="PR00368">
    <property type="entry name" value="FADPNR"/>
</dbReference>
<protein>
    <submittedName>
        <fullName evidence="6">NADH oxidase</fullName>
    </submittedName>
</protein>
<comment type="similarity">
    <text evidence="2">Belongs to the FAD-dependent oxidoreductase family.</text>
</comment>
<keyword evidence="3" id="KW-0285">Flavoprotein</keyword>
<dbReference type="Gene3D" id="3.50.50.60">
    <property type="entry name" value="FAD/NAD(P)-binding domain"/>
    <property type="match status" value="2"/>
</dbReference>
<sequence>MEHVVIIGNGISGITAARHIRKQSDCKITVISGETDHFFSRTALMYVYMGHMKFEHTKPYEDWFWEKNRIELKRAWVKTVDFEEKKLYFRLPNDTDDKEAKVGGSISYDKLILALGSTPNKFGWKGQNLKGVQGLYSYQDLESLEEITPQIKKAVIVGGGLIGVELAEMLHSKEIDVTFLVRESSFWNAVMPPEESVFISRHIKENHINLKFSSELDEIIGDENGQVKAIRTKSGEEIECQFVGLTVGVSPNIGLLKVPQGNMIGREKPAFVLGVGGIKLNRGILVNEYLETNIPDVYAVGDCVEHENPQVGRKNIEQIWYTGRIMGETVARTICGKPTKYQPGIFFNSAKFFDIEYQTYGQVPAELPVDTKTFYWEHSSGRICVRINYQADSAERRPKAVTGVNTFGIRMRHEVWDEWISSGKSIEYVLENLPKANFDPEFFKQYEKEILEKYNAETGSSLTLKSKKGLFSKIF</sequence>
<evidence type="ECO:0000259" key="5">
    <source>
        <dbReference type="Pfam" id="PF07992"/>
    </source>
</evidence>
<evidence type="ECO:0000256" key="2">
    <source>
        <dbReference type="ARBA" id="ARBA00006442"/>
    </source>
</evidence>
<comment type="cofactor">
    <cofactor evidence="1">
        <name>FAD</name>
        <dbReference type="ChEBI" id="CHEBI:57692"/>
    </cofactor>
</comment>